<feature type="short sequence motif" description="Q motif" evidence="6">
    <location>
        <begin position="79"/>
        <end position="107"/>
    </location>
</feature>
<feature type="region of interest" description="Disordered" evidence="8">
    <location>
        <begin position="1"/>
        <end position="52"/>
    </location>
</feature>
<dbReference type="GO" id="GO:0003724">
    <property type="term" value="F:RNA helicase activity"/>
    <property type="evidence" value="ECO:0007669"/>
    <property type="project" value="UniProtKB-EC"/>
</dbReference>
<evidence type="ECO:0000313" key="13">
    <source>
        <dbReference type="Proteomes" id="UP000886595"/>
    </source>
</evidence>
<keyword evidence="5 7" id="KW-0694">RNA-binding</keyword>
<dbReference type="PROSITE" id="PS51195">
    <property type="entry name" value="Q_MOTIF"/>
    <property type="match status" value="1"/>
</dbReference>
<feature type="compositionally biased region" description="Basic residues" evidence="8">
    <location>
        <begin position="8"/>
        <end position="22"/>
    </location>
</feature>
<dbReference type="Proteomes" id="UP000886595">
    <property type="component" value="Unassembled WGS sequence"/>
</dbReference>
<keyword evidence="13" id="KW-1185">Reference proteome</keyword>
<feature type="domain" description="DEAD-box RNA helicase Q" evidence="11">
    <location>
        <begin position="79"/>
        <end position="107"/>
    </location>
</feature>
<comment type="caution">
    <text evidence="12">The sequence shown here is derived from an EMBL/GenBank/DDBJ whole genome shotgun (WGS) entry which is preliminary data.</text>
</comment>
<keyword evidence="2 7" id="KW-0378">Hydrolase</keyword>
<evidence type="ECO:0000256" key="7">
    <source>
        <dbReference type="RuleBase" id="RU365068"/>
    </source>
</evidence>
<evidence type="ECO:0000256" key="4">
    <source>
        <dbReference type="ARBA" id="ARBA00022840"/>
    </source>
</evidence>
<dbReference type="Pfam" id="PF00270">
    <property type="entry name" value="DEAD"/>
    <property type="match status" value="1"/>
</dbReference>
<evidence type="ECO:0000259" key="10">
    <source>
        <dbReference type="PROSITE" id="PS51194"/>
    </source>
</evidence>
<dbReference type="SMART" id="SM00490">
    <property type="entry name" value="HELICc"/>
    <property type="match status" value="1"/>
</dbReference>
<protein>
    <recommendedName>
        <fullName evidence="7">ATP-dependent RNA helicase</fullName>
        <ecNumber evidence="7">3.6.4.13</ecNumber>
    </recommendedName>
</protein>
<evidence type="ECO:0000256" key="2">
    <source>
        <dbReference type="ARBA" id="ARBA00022801"/>
    </source>
</evidence>
<comment type="domain">
    <text evidence="7">The Q motif is unique to and characteristic of the DEAD box family of RNA helicases and controls ATP binding and hydrolysis.</text>
</comment>
<evidence type="ECO:0000259" key="11">
    <source>
        <dbReference type="PROSITE" id="PS51195"/>
    </source>
</evidence>
<organism evidence="12 13">
    <name type="scientific">Brassica carinata</name>
    <name type="common">Ethiopian mustard</name>
    <name type="synonym">Abyssinian cabbage</name>
    <dbReference type="NCBI Taxonomy" id="52824"/>
    <lineage>
        <taxon>Eukaryota</taxon>
        <taxon>Viridiplantae</taxon>
        <taxon>Streptophyta</taxon>
        <taxon>Embryophyta</taxon>
        <taxon>Tracheophyta</taxon>
        <taxon>Spermatophyta</taxon>
        <taxon>Magnoliopsida</taxon>
        <taxon>eudicotyledons</taxon>
        <taxon>Gunneridae</taxon>
        <taxon>Pentapetalae</taxon>
        <taxon>rosids</taxon>
        <taxon>malvids</taxon>
        <taxon>Brassicales</taxon>
        <taxon>Brassicaceae</taxon>
        <taxon>Brassiceae</taxon>
        <taxon>Brassica</taxon>
    </lineage>
</organism>
<dbReference type="GO" id="GO:0003723">
    <property type="term" value="F:RNA binding"/>
    <property type="evidence" value="ECO:0007669"/>
    <property type="project" value="UniProtKB-UniRule"/>
</dbReference>
<dbReference type="GO" id="GO:0016787">
    <property type="term" value="F:hydrolase activity"/>
    <property type="evidence" value="ECO:0007669"/>
    <property type="project" value="UniProtKB-KW"/>
</dbReference>
<keyword evidence="1 7" id="KW-0547">Nucleotide-binding</keyword>
<keyword evidence="3 7" id="KW-0347">Helicase</keyword>
<comment type="similarity">
    <text evidence="7">Belongs to the DEAD box helicase family.</text>
</comment>
<dbReference type="OrthoDB" id="193716at2759"/>
<dbReference type="AlphaFoldDB" id="A0A8X7V3D4"/>
<reference evidence="12 13" key="1">
    <citation type="submission" date="2020-02" db="EMBL/GenBank/DDBJ databases">
        <authorList>
            <person name="Ma Q."/>
            <person name="Huang Y."/>
            <person name="Song X."/>
            <person name="Pei D."/>
        </authorList>
    </citation>
    <scope>NUCLEOTIDE SEQUENCE [LARGE SCALE GENOMIC DNA]</scope>
    <source>
        <strain evidence="12">Sxm20200214</strain>
        <tissue evidence="12">Leaf</tissue>
    </source>
</reference>
<dbReference type="CDD" id="cd18787">
    <property type="entry name" value="SF2_C_DEAD"/>
    <property type="match status" value="1"/>
</dbReference>
<dbReference type="SUPFAM" id="SSF52540">
    <property type="entry name" value="P-loop containing nucleoside triphosphate hydrolases"/>
    <property type="match status" value="2"/>
</dbReference>
<dbReference type="GO" id="GO:0005524">
    <property type="term" value="F:ATP binding"/>
    <property type="evidence" value="ECO:0007669"/>
    <property type="project" value="UniProtKB-UniRule"/>
</dbReference>
<accession>A0A8X7V3D4</accession>
<name>A0A8X7V3D4_BRACI</name>
<comment type="function">
    <text evidence="7">RNA helicase.</text>
</comment>
<feature type="domain" description="Helicase C-terminal" evidence="10">
    <location>
        <begin position="245"/>
        <end position="411"/>
    </location>
</feature>
<gene>
    <name evidence="12" type="ORF">Bca52824_037236</name>
</gene>
<comment type="catalytic activity">
    <reaction evidence="7">
        <text>ATP + H2O = ADP + phosphate + H(+)</text>
        <dbReference type="Rhea" id="RHEA:13065"/>
        <dbReference type="ChEBI" id="CHEBI:15377"/>
        <dbReference type="ChEBI" id="CHEBI:15378"/>
        <dbReference type="ChEBI" id="CHEBI:30616"/>
        <dbReference type="ChEBI" id="CHEBI:43474"/>
        <dbReference type="ChEBI" id="CHEBI:456216"/>
        <dbReference type="EC" id="3.6.4.13"/>
    </reaction>
</comment>
<dbReference type="InterPro" id="IPR014014">
    <property type="entry name" value="RNA_helicase_DEAD_Q_motif"/>
</dbReference>
<dbReference type="EMBL" id="JAAMPC010000008">
    <property type="protein sequence ID" value="KAG2300764.1"/>
    <property type="molecule type" value="Genomic_DNA"/>
</dbReference>
<dbReference type="InterPro" id="IPR014001">
    <property type="entry name" value="Helicase_ATP-bd"/>
</dbReference>
<dbReference type="PANTHER" id="PTHR24031">
    <property type="entry name" value="RNA HELICASE"/>
    <property type="match status" value="1"/>
</dbReference>
<dbReference type="Pfam" id="PF00271">
    <property type="entry name" value="Helicase_C"/>
    <property type="match status" value="1"/>
</dbReference>
<evidence type="ECO:0000256" key="5">
    <source>
        <dbReference type="ARBA" id="ARBA00022884"/>
    </source>
</evidence>
<dbReference type="PROSITE" id="PS51194">
    <property type="entry name" value="HELICASE_CTER"/>
    <property type="match status" value="1"/>
</dbReference>
<evidence type="ECO:0000313" key="12">
    <source>
        <dbReference type="EMBL" id="KAG2300764.1"/>
    </source>
</evidence>
<evidence type="ECO:0000259" key="9">
    <source>
        <dbReference type="PROSITE" id="PS51192"/>
    </source>
</evidence>
<dbReference type="PROSITE" id="PS51192">
    <property type="entry name" value="HELICASE_ATP_BIND_1"/>
    <property type="match status" value="1"/>
</dbReference>
<dbReference type="InterPro" id="IPR001650">
    <property type="entry name" value="Helicase_C-like"/>
</dbReference>
<dbReference type="InterPro" id="IPR027417">
    <property type="entry name" value="P-loop_NTPase"/>
</dbReference>
<evidence type="ECO:0000256" key="8">
    <source>
        <dbReference type="SAM" id="MobiDB-lite"/>
    </source>
</evidence>
<sequence>MTSDGLKSGKKRREIRAKHLKKLASGGEDESGNKRVPKRGREGKNVDEDEPLIKKAASTIAVEAADNKPKTSDSYLSKTRFDQFPLSPLSLKGIQDAGFKTMTVVQEATLPIILKGKDVLAKAKTGTGKTVAFLLPSIEAVIKSPPVSRDNRHPQLLFLWYALLGNLLVKQLPKLTFCSIVIGGTKLPAEQRRMQKHPCQILVATPGRLIDHIDNTSGFATRLKGVKVLVLDEADHLLDMGFRRDIERIIAAVPKQRQTFCFPPLYLKRSHKCDYFLYNCYGYEIGGDLLGQLSLNVREIHSRKPQSYRTRVSDEFRKSKSIILVTSDVSARGVDYPDVSLVVQMGLPSDREQYIHRLGRTGRKGKEGEGVLLLAPWEEYFLSSVKDLPIAKAPLPPIDHEAVKKVQKALSQVEMTHKEAAYQAWLGYYKSQKKIARDTTRLVELANEFSRSMGLDTPPAIPINVIGKMGLKNVPGLRVAPGFDKRKGKKNYRSR</sequence>
<feature type="domain" description="Helicase ATP-binding" evidence="9">
    <location>
        <begin position="110"/>
        <end position="262"/>
    </location>
</feature>
<dbReference type="EC" id="3.6.4.13" evidence="7"/>
<dbReference type="Gene3D" id="3.40.50.300">
    <property type="entry name" value="P-loop containing nucleotide triphosphate hydrolases"/>
    <property type="match status" value="2"/>
</dbReference>
<evidence type="ECO:0000256" key="1">
    <source>
        <dbReference type="ARBA" id="ARBA00022741"/>
    </source>
</evidence>
<dbReference type="InterPro" id="IPR011545">
    <property type="entry name" value="DEAD/DEAH_box_helicase_dom"/>
</dbReference>
<keyword evidence="4 7" id="KW-0067">ATP-binding</keyword>
<evidence type="ECO:0000256" key="3">
    <source>
        <dbReference type="ARBA" id="ARBA00022806"/>
    </source>
</evidence>
<dbReference type="SMART" id="SM00487">
    <property type="entry name" value="DEXDc"/>
    <property type="match status" value="1"/>
</dbReference>
<proteinExistence type="inferred from homology"/>
<evidence type="ECO:0000256" key="6">
    <source>
        <dbReference type="PROSITE-ProRule" id="PRU00552"/>
    </source>
</evidence>